<organism evidence="14">
    <name type="scientific">hydrothermal vent metagenome</name>
    <dbReference type="NCBI Taxonomy" id="652676"/>
    <lineage>
        <taxon>unclassified sequences</taxon>
        <taxon>metagenomes</taxon>
        <taxon>ecological metagenomes</taxon>
    </lineage>
</organism>
<dbReference type="InterPro" id="IPR016039">
    <property type="entry name" value="Thiolase-like"/>
</dbReference>
<evidence type="ECO:0000256" key="5">
    <source>
        <dbReference type="ARBA" id="ARBA00022519"/>
    </source>
</evidence>
<dbReference type="PANTHER" id="PTHR11712:SF352">
    <property type="entry name" value="3-OXOACYL-[ACYL-CARRIER-PROTEIN] SYNTHASE"/>
    <property type="match status" value="1"/>
</dbReference>
<dbReference type="InterPro" id="IPR020615">
    <property type="entry name" value="Thiolase_acyl_enz_int_AS"/>
</dbReference>
<keyword evidence="4" id="KW-1003">Cell membrane</keyword>
<comment type="function">
    <text evidence="10">Proposed to synthesize NOD factor fatty acyl chain. Involved in the synthesis of a highly unsaturated fatty acid moiety, which forms part of a lipo-oligosaccharide that is responsible for host specificity.</text>
</comment>
<evidence type="ECO:0000256" key="2">
    <source>
        <dbReference type="ARBA" id="ARBA00008467"/>
    </source>
</evidence>
<gene>
    <name evidence="14" type="ORF">MNBD_GAMMA06-1242</name>
</gene>
<evidence type="ECO:0000256" key="11">
    <source>
        <dbReference type="ARBA" id="ARBA00039445"/>
    </source>
</evidence>
<dbReference type="InterPro" id="IPR014030">
    <property type="entry name" value="Ketoacyl_synth_N"/>
</dbReference>
<dbReference type="Gene3D" id="3.40.47.10">
    <property type="match status" value="1"/>
</dbReference>
<dbReference type="GO" id="GO:0004315">
    <property type="term" value="F:3-oxoacyl-[acyl-carrier-protein] synthase activity"/>
    <property type="evidence" value="ECO:0007669"/>
    <property type="project" value="InterPro"/>
</dbReference>
<evidence type="ECO:0000256" key="6">
    <source>
        <dbReference type="ARBA" id="ARBA00022679"/>
    </source>
</evidence>
<dbReference type="PROSITE" id="PS00606">
    <property type="entry name" value="KS3_1"/>
    <property type="match status" value="1"/>
</dbReference>
<dbReference type="PROSITE" id="PS52004">
    <property type="entry name" value="KS3_2"/>
    <property type="match status" value="1"/>
</dbReference>
<dbReference type="GO" id="GO:0005886">
    <property type="term" value="C:plasma membrane"/>
    <property type="evidence" value="ECO:0007669"/>
    <property type="project" value="UniProtKB-SubCell"/>
</dbReference>
<dbReference type="SUPFAM" id="SSF53901">
    <property type="entry name" value="Thiolase-like"/>
    <property type="match status" value="2"/>
</dbReference>
<dbReference type="AlphaFoldDB" id="A0A3B0WTL2"/>
<keyword evidence="14" id="KW-0012">Acyltransferase</keyword>
<evidence type="ECO:0000256" key="7">
    <source>
        <dbReference type="ARBA" id="ARBA00022692"/>
    </source>
</evidence>
<comment type="similarity">
    <text evidence="2">Belongs to the thiolase-like superfamily. Beta-ketoacyl-ACP synthases family.</text>
</comment>
<dbReference type="Pfam" id="PF00109">
    <property type="entry name" value="ketoacyl-synt"/>
    <property type="match status" value="1"/>
</dbReference>
<feature type="domain" description="Ketosynthase family 3 (KS3)" evidence="13">
    <location>
        <begin position="3"/>
        <end position="399"/>
    </location>
</feature>
<dbReference type="Pfam" id="PF02801">
    <property type="entry name" value="Ketoacyl-synt_C"/>
    <property type="match status" value="1"/>
</dbReference>
<evidence type="ECO:0000256" key="12">
    <source>
        <dbReference type="ARBA" id="ARBA00041756"/>
    </source>
</evidence>
<proteinExistence type="inferred from homology"/>
<dbReference type="PANTHER" id="PTHR11712">
    <property type="entry name" value="POLYKETIDE SYNTHASE-RELATED"/>
    <property type="match status" value="1"/>
</dbReference>
<evidence type="ECO:0000256" key="1">
    <source>
        <dbReference type="ARBA" id="ARBA00004533"/>
    </source>
</evidence>
<keyword evidence="3" id="KW-0536">Nodulation</keyword>
<reference evidence="14" key="1">
    <citation type="submission" date="2018-06" db="EMBL/GenBank/DDBJ databases">
        <authorList>
            <person name="Zhirakovskaya E."/>
        </authorList>
    </citation>
    <scope>NUCLEOTIDE SEQUENCE</scope>
</reference>
<dbReference type="GO" id="GO:0006633">
    <property type="term" value="P:fatty acid biosynthetic process"/>
    <property type="evidence" value="ECO:0007669"/>
    <property type="project" value="InterPro"/>
</dbReference>
<dbReference type="InterPro" id="IPR014031">
    <property type="entry name" value="Ketoacyl_synth_C"/>
</dbReference>
<comment type="subcellular location">
    <subcellularLocation>
        <location evidence="1">Cell inner membrane</location>
    </subcellularLocation>
</comment>
<dbReference type="SMART" id="SM00825">
    <property type="entry name" value="PKS_KS"/>
    <property type="match status" value="1"/>
</dbReference>
<evidence type="ECO:0000256" key="10">
    <source>
        <dbReference type="ARBA" id="ARBA00037576"/>
    </source>
</evidence>
<dbReference type="CDD" id="cd00834">
    <property type="entry name" value="KAS_I_II"/>
    <property type="match status" value="1"/>
</dbReference>
<keyword evidence="5" id="KW-0997">Cell inner membrane</keyword>
<dbReference type="PROSITE" id="PS00098">
    <property type="entry name" value="THIOLASE_1"/>
    <property type="match status" value="1"/>
</dbReference>
<keyword evidence="8" id="KW-1133">Transmembrane helix</keyword>
<evidence type="ECO:0000313" key="14">
    <source>
        <dbReference type="EMBL" id="VAW52509.1"/>
    </source>
</evidence>
<evidence type="ECO:0000256" key="9">
    <source>
        <dbReference type="ARBA" id="ARBA00023136"/>
    </source>
</evidence>
<accession>A0A3B0WTL2</accession>
<dbReference type="NCBIfam" id="NF005589">
    <property type="entry name" value="PRK07314.1"/>
    <property type="match status" value="1"/>
</dbReference>
<keyword evidence="9" id="KW-0472">Membrane</keyword>
<name>A0A3B0WTL2_9ZZZZ</name>
<protein>
    <recommendedName>
        <fullName evidence="11">Nodulation protein E</fullName>
    </recommendedName>
    <alternativeName>
        <fullName evidence="12">Host-specificity of nodulation protein B</fullName>
    </alternativeName>
</protein>
<evidence type="ECO:0000256" key="8">
    <source>
        <dbReference type="ARBA" id="ARBA00022989"/>
    </source>
</evidence>
<dbReference type="InterPro" id="IPR000794">
    <property type="entry name" value="Beta-ketoacyl_synthase"/>
</dbReference>
<keyword evidence="7" id="KW-0812">Transmembrane</keyword>
<dbReference type="InterPro" id="IPR018201">
    <property type="entry name" value="Ketoacyl_synth_AS"/>
</dbReference>
<evidence type="ECO:0000256" key="4">
    <source>
        <dbReference type="ARBA" id="ARBA00022475"/>
    </source>
</evidence>
<keyword evidence="6 14" id="KW-0808">Transferase</keyword>
<evidence type="ECO:0000259" key="13">
    <source>
        <dbReference type="PROSITE" id="PS52004"/>
    </source>
</evidence>
<dbReference type="EMBL" id="UOFD01000047">
    <property type="protein sequence ID" value="VAW52509.1"/>
    <property type="molecule type" value="Genomic_DNA"/>
</dbReference>
<dbReference type="InterPro" id="IPR020841">
    <property type="entry name" value="PKS_Beta-ketoAc_synthase_dom"/>
</dbReference>
<evidence type="ECO:0000256" key="3">
    <source>
        <dbReference type="ARBA" id="ARBA00022458"/>
    </source>
</evidence>
<dbReference type="GO" id="GO:0009877">
    <property type="term" value="P:nodulation"/>
    <property type="evidence" value="ECO:0007669"/>
    <property type="project" value="UniProtKB-KW"/>
</dbReference>
<sequence>MEKHRVVITGLGAVSAFGLTKNIFWSEISKGKSAVKPLIFGDELKMKLGYTLENFSPEDYFESKELSLLDRFSQLAIIAAKEAIADSVMQAKPLNNIAVVMGSGSGGKHTDEEGYYKLYKQGNSHVHPFMIPKGMHSAVASNVSKYLNLNGPTFSVSSACASGSHAIIQGALMVQAGVVEQAIVGASDAPFAFGILKAWDALRVVSNDQCRPFSKDRNGMILGEGAGVLAIETLDSALARGANIYAEIAGYGMASDAAHITHPDVNGIKIAITRALNSANMMPMEVNYINAHGTGTVVNDRTESQAINSIFGEKFDQPLTSSTKAMHGHALGASSALEAIATILAMKHNLVPPTINYNEHDDNCDLNIVIGKGQVQTIEKAMSNSFAFGGLNSSIVFKLLIEH</sequence>